<keyword evidence="2" id="KW-0560">Oxidoreductase</keyword>
<keyword evidence="3" id="KW-1185">Reference proteome</keyword>
<feature type="domain" description="FAD-binding" evidence="1">
    <location>
        <begin position="3"/>
        <end position="328"/>
    </location>
</feature>
<name>A0ABU4U4T8_9PSEU</name>
<dbReference type="InterPro" id="IPR051704">
    <property type="entry name" value="FAD_aromatic-hydroxylase"/>
</dbReference>
<dbReference type="InterPro" id="IPR002938">
    <property type="entry name" value="FAD-bd"/>
</dbReference>
<sequence length="401" mass="43479">MRILVSGASIAGPVLAYWLTRHGHEVTVVERSPVLRKTGGHAVDLFKPAMDISERMGVLPRIEALATGTTRLTYLREGTRKPISADVTKLFAAASDRHVEVMRDDLSEIYYDATRADVEYVFGDSIASIGDEVGFEVGAPRRFDLVIGADGLHSNVRRLVFGEVGKTFVGAYLAVLSVPRDLGVPGEMTGHIGPGRTAAVYGARHLDDARAVFLFRSPELSYHHRDTARQKELLREAFAAMHGEVDSWLEHLDGDGAFYFDSITQLREDTWSRGRVALVGDAAYCPGPAIGGSTSLAVLGAYVLAGELSTGADHQAAFARYEDEMRDIVHMSRAFALGTAKTLIPSTRLGVSGLVRGAQLLTSLPSWLIRPLAKLNSKGVRMHDSMRVEDYECQGAATAAP</sequence>
<dbReference type="Gene3D" id="3.30.9.10">
    <property type="entry name" value="D-Amino Acid Oxidase, subunit A, domain 2"/>
    <property type="match status" value="1"/>
</dbReference>
<dbReference type="GO" id="GO:0004497">
    <property type="term" value="F:monooxygenase activity"/>
    <property type="evidence" value="ECO:0007669"/>
    <property type="project" value="UniProtKB-KW"/>
</dbReference>
<dbReference type="Gene3D" id="3.50.50.60">
    <property type="entry name" value="FAD/NAD(P)-binding domain"/>
    <property type="match status" value="1"/>
</dbReference>
<dbReference type="RefSeq" id="WP_319989086.1">
    <property type="nucleotide sequence ID" value="NZ_JAXAVV010000028.1"/>
</dbReference>
<dbReference type="SUPFAM" id="SSF51905">
    <property type="entry name" value="FAD/NAD(P)-binding domain"/>
    <property type="match status" value="1"/>
</dbReference>
<evidence type="ECO:0000313" key="3">
    <source>
        <dbReference type="Proteomes" id="UP001271792"/>
    </source>
</evidence>
<organism evidence="2 3">
    <name type="scientific">Lentzea kristufekii</name>
    <dbReference type="NCBI Taxonomy" id="3095430"/>
    <lineage>
        <taxon>Bacteria</taxon>
        <taxon>Bacillati</taxon>
        <taxon>Actinomycetota</taxon>
        <taxon>Actinomycetes</taxon>
        <taxon>Pseudonocardiales</taxon>
        <taxon>Pseudonocardiaceae</taxon>
        <taxon>Lentzea</taxon>
    </lineage>
</organism>
<keyword evidence="2" id="KW-0503">Monooxygenase</keyword>
<evidence type="ECO:0000259" key="1">
    <source>
        <dbReference type="Pfam" id="PF01494"/>
    </source>
</evidence>
<dbReference type="PANTHER" id="PTHR46865:SF2">
    <property type="entry name" value="MONOOXYGENASE"/>
    <property type="match status" value="1"/>
</dbReference>
<dbReference type="PRINTS" id="PR00420">
    <property type="entry name" value="RNGMNOXGNASE"/>
</dbReference>
<evidence type="ECO:0000313" key="2">
    <source>
        <dbReference type="EMBL" id="MDX8055348.1"/>
    </source>
</evidence>
<dbReference type="EMBL" id="JAXAVV010000028">
    <property type="protein sequence ID" value="MDX8055348.1"/>
    <property type="molecule type" value="Genomic_DNA"/>
</dbReference>
<protein>
    <submittedName>
        <fullName evidence="2">FAD-dependent monooxygenase</fullName>
    </submittedName>
</protein>
<comment type="caution">
    <text evidence="2">The sequence shown here is derived from an EMBL/GenBank/DDBJ whole genome shotgun (WGS) entry which is preliminary data.</text>
</comment>
<dbReference type="Pfam" id="PF01494">
    <property type="entry name" value="FAD_binding_3"/>
    <property type="match status" value="1"/>
</dbReference>
<dbReference type="Proteomes" id="UP001271792">
    <property type="component" value="Unassembled WGS sequence"/>
</dbReference>
<dbReference type="InterPro" id="IPR036188">
    <property type="entry name" value="FAD/NAD-bd_sf"/>
</dbReference>
<reference evidence="2 3" key="1">
    <citation type="submission" date="2023-11" db="EMBL/GenBank/DDBJ databases">
        <title>Lentzea sokolovensis, sp. nov., Lentzea kristufkii, sp. nov., and Lentzea miocenensis, sp. nov., rare actinobacteria from Sokolov Coal Basin, Miocene lacustrine sediment, Czech Republic.</title>
        <authorList>
            <person name="Lara A."/>
            <person name="Kotroba L."/>
            <person name="Nouioui I."/>
            <person name="Neumann-Schaal M."/>
            <person name="Mast Y."/>
            <person name="Chronakova A."/>
        </authorList>
    </citation>
    <scope>NUCLEOTIDE SEQUENCE [LARGE SCALE GENOMIC DNA]</scope>
    <source>
        <strain evidence="2 3">BCCO 10_0798</strain>
    </source>
</reference>
<gene>
    <name evidence="2" type="ORF">SK571_38740</name>
</gene>
<accession>A0ABU4U4T8</accession>
<dbReference type="PANTHER" id="PTHR46865">
    <property type="entry name" value="OXIDOREDUCTASE-RELATED"/>
    <property type="match status" value="1"/>
</dbReference>
<proteinExistence type="predicted"/>